<dbReference type="InterPro" id="IPR050663">
    <property type="entry name" value="Ankyrin-SOCS_Box"/>
</dbReference>
<dbReference type="GO" id="GO:0000976">
    <property type="term" value="F:transcription cis-regulatory region binding"/>
    <property type="evidence" value="ECO:0007669"/>
    <property type="project" value="TreeGrafter"/>
</dbReference>
<feature type="repeat" description="ANK" evidence="3">
    <location>
        <begin position="256"/>
        <end position="288"/>
    </location>
</feature>
<feature type="repeat" description="ANK" evidence="3">
    <location>
        <begin position="213"/>
        <end position="245"/>
    </location>
</feature>
<dbReference type="Pfam" id="PF12796">
    <property type="entry name" value="Ank_2"/>
    <property type="match status" value="2"/>
</dbReference>
<dbReference type="InterPro" id="IPR002110">
    <property type="entry name" value="Ankyrin_rpt"/>
</dbReference>
<organism evidence="5 6">
    <name type="scientific">Mytilus edulis</name>
    <name type="common">Blue mussel</name>
    <dbReference type="NCBI Taxonomy" id="6550"/>
    <lineage>
        <taxon>Eukaryota</taxon>
        <taxon>Metazoa</taxon>
        <taxon>Spiralia</taxon>
        <taxon>Lophotrochozoa</taxon>
        <taxon>Mollusca</taxon>
        <taxon>Bivalvia</taxon>
        <taxon>Autobranchia</taxon>
        <taxon>Pteriomorphia</taxon>
        <taxon>Mytilida</taxon>
        <taxon>Mytiloidea</taxon>
        <taxon>Mytilidae</taxon>
        <taxon>Mytilinae</taxon>
        <taxon>Mytilus</taxon>
    </lineage>
</organism>
<dbReference type="PANTHER" id="PTHR24193:SF121">
    <property type="entry name" value="ADA2A-CONTAINING COMPLEX COMPONENT 3, ISOFORM D"/>
    <property type="match status" value="1"/>
</dbReference>
<sequence length="403" mass="44576">MIFNKILSFGFICSIVGYDLQCPHQSQRAPRIQSVCYGNSSAYSCLNDTRKKHYIEFCTDRTDNYVRAGLKYVISGTFRNSQCIGIGQFIYNNISTIYEATCGCDYKRGYAFVSKTRDPCFCLPSEEDCSCYIKECQTHTSLSPDYECTSTNLTNVKFYCKPFTNRSTHPNKTDLDVLYQDKARIRSGQVYISVLILGSIAMTGDDVQQVDLNDCSPLMIACGKGHLTIVKLLIEQGADLNIIDNVGQTPFYWSCLGKTPLDWSCAGGNIDIVNLLKDKGCDLHKPNSTGQTPLMEACGNGNLSVVELLIGKGDDINITDNKGQTPFYWSCSGGNIDIVNLLIDKGCEIDTHNNDMHTPLIEACGKGHLSIVKLLIEKGADIDSADNIEQTPLYWSCSGETLI</sequence>
<feature type="chain" id="PRO_5035942070" evidence="4">
    <location>
        <begin position="18"/>
        <end position="403"/>
    </location>
</feature>
<evidence type="ECO:0000313" key="5">
    <source>
        <dbReference type="EMBL" id="CAG2232371.1"/>
    </source>
</evidence>
<accession>A0A8S3TFQ7</accession>
<gene>
    <name evidence="5" type="ORF">MEDL_45158</name>
</gene>
<evidence type="ECO:0000256" key="3">
    <source>
        <dbReference type="PROSITE-ProRule" id="PRU00023"/>
    </source>
</evidence>
<keyword evidence="2 3" id="KW-0040">ANK repeat</keyword>
<evidence type="ECO:0000256" key="4">
    <source>
        <dbReference type="SAM" id="SignalP"/>
    </source>
</evidence>
<comment type="caution">
    <text evidence="5">The sequence shown here is derived from an EMBL/GenBank/DDBJ whole genome shotgun (WGS) entry which is preliminary data.</text>
</comment>
<dbReference type="PRINTS" id="PR01415">
    <property type="entry name" value="ANKYRIN"/>
</dbReference>
<feature type="signal peptide" evidence="4">
    <location>
        <begin position="1"/>
        <end position="17"/>
    </location>
</feature>
<dbReference type="InterPro" id="IPR036770">
    <property type="entry name" value="Ankyrin_rpt-contain_sf"/>
</dbReference>
<dbReference type="Proteomes" id="UP000683360">
    <property type="component" value="Unassembled WGS sequence"/>
</dbReference>
<dbReference type="SMART" id="SM00248">
    <property type="entry name" value="ANK"/>
    <property type="match status" value="5"/>
</dbReference>
<evidence type="ECO:0000256" key="1">
    <source>
        <dbReference type="ARBA" id="ARBA00022737"/>
    </source>
</evidence>
<proteinExistence type="predicted"/>
<dbReference type="EMBL" id="CAJPWZ010002182">
    <property type="protein sequence ID" value="CAG2232371.1"/>
    <property type="molecule type" value="Genomic_DNA"/>
</dbReference>
<name>A0A8S3TFQ7_MYTED</name>
<reference evidence="5" key="1">
    <citation type="submission" date="2021-03" db="EMBL/GenBank/DDBJ databases">
        <authorList>
            <person name="Bekaert M."/>
        </authorList>
    </citation>
    <scope>NUCLEOTIDE SEQUENCE</scope>
</reference>
<dbReference type="PROSITE" id="PS50297">
    <property type="entry name" value="ANK_REP_REGION"/>
    <property type="match status" value="4"/>
</dbReference>
<dbReference type="SUPFAM" id="SSF48403">
    <property type="entry name" value="Ankyrin repeat"/>
    <property type="match status" value="1"/>
</dbReference>
<dbReference type="AlphaFoldDB" id="A0A8S3TFQ7"/>
<evidence type="ECO:0000313" key="6">
    <source>
        <dbReference type="Proteomes" id="UP000683360"/>
    </source>
</evidence>
<dbReference type="GO" id="GO:0045944">
    <property type="term" value="P:positive regulation of transcription by RNA polymerase II"/>
    <property type="evidence" value="ECO:0007669"/>
    <property type="project" value="TreeGrafter"/>
</dbReference>
<protein>
    <submittedName>
        <fullName evidence="5">Uncharacterized protein</fullName>
    </submittedName>
</protein>
<feature type="repeat" description="ANK" evidence="3">
    <location>
        <begin position="322"/>
        <end position="354"/>
    </location>
</feature>
<dbReference type="OrthoDB" id="194358at2759"/>
<keyword evidence="1" id="KW-0677">Repeat</keyword>
<evidence type="ECO:0000256" key="2">
    <source>
        <dbReference type="ARBA" id="ARBA00023043"/>
    </source>
</evidence>
<dbReference type="PANTHER" id="PTHR24193">
    <property type="entry name" value="ANKYRIN REPEAT PROTEIN"/>
    <property type="match status" value="1"/>
</dbReference>
<feature type="repeat" description="ANK" evidence="3">
    <location>
        <begin position="289"/>
        <end position="321"/>
    </location>
</feature>
<dbReference type="Gene3D" id="1.25.40.20">
    <property type="entry name" value="Ankyrin repeat-containing domain"/>
    <property type="match status" value="3"/>
</dbReference>
<keyword evidence="6" id="KW-1185">Reference proteome</keyword>
<dbReference type="PROSITE" id="PS50088">
    <property type="entry name" value="ANK_REPEAT"/>
    <property type="match status" value="5"/>
</dbReference>
<feature type="repeat" description="ANK" evidence="3">
    <location>
        <begin position="355"/>
        <end position="387"/>
    </location>
</feature>
<dbReference type="GO" id="GO:0005634">
    <property type="term" value="C:nucleus"/>
    <property type="evidence" value="ECO:0007669"/>
    <property type="project" value="TreeGrafter"/>
</dbReference>
<keyword evidence="4" id="KW-0732">Signal</keyword>